<evidence type="ECO:0000256" key="1">
    <source>
        <dbReference type="SAM" id="MobiDB-lite"/>
    </source>
</evidence>
<accession>A0AAD4GLX4</accession>
<protein>
    <submittedName>
        <fullName evidence="2">Uncharacterized protein</fullName>
    </submittedName>
</protein>
<evidence type="ECO:0000313" key="3">
    <source>
        <dbReference type="Proteomes" id="UP001194468"/>
    </source>
</evidence>
<organism evidence="2 3">
    <name type="scientific">Boletus edulis BED1</name>
    <dbReference type="NCBI Taxonomy" id="1328754"/>
    <lineage>
        <taxon>Eukaryota</taxon>
        <taxon>Fungi</taxon>
        <taxon>Dikarya</taxon>
        <taxon>Basidiomycota</taxon>
        <taxon>Agaricomycotina</taxon>
        <taxon>Agaricomycetes</taxon>
        <taxon>Agaricomycetidae</taxon>
        <taxon>Boletales</taxon>
        <taxon>Boletineae</taxon>
        <taxon>Boletaceae</taxon>
        <taxon>Boletoideae</taxon>
        <taxon>Boletus</taxon>
    </lineage>
</organism>
<gene>
    <name evidence="2" type="ORF">L210DRAFT_3626470</name>
</gene>
<dbReference type="EMBL" id="WHUW01000001">
    <property type="protein sequence ID" value="KAF8452228.1"/>
    <property type="molecule type" value="Genomic_DNA"/>
</dbReference>
<sequence>MMRVVSDSGRRPVIPEIDSEVPRPHVNSEGKLNSPLTRMRINKSDRESEKKKDKSVQESRELRCLRTSDISATTSSLVLPALLVLACFSAPASIPIPVPRSSLPLGPERANPTFPPALAAHAPPGKSGSRPRPKSAPIHSLSRPSAPSRPPPLVGLAYRAMSKDKV</sequence>
<evidence type="ECO:0000313" key="2">
    <source>
        <dbReference type="EMBL" id="KAF8452228.1"/>
    </source>
</evidence>
<proteinExistence type="predicted"/>
<dbReference type="Proteomes" id="UP001194468">
    <property type="component" value="Unassembled WGS sequence"/>
</dbReference>
<feature type="compositionally biased region" description="Basic and acidic residues" evidence="1">
    <location>
        <begin position="42"/>
        <end position="61"/>
    </location>
</feature>
<feature type="region of interest" description="Disordered" evidence="1">
    <location>
        <begin position="98"/>
        <end position="166"/>
    </location>
</feature>
<name>A0AAD4GLX4_BOLED</name>
<comment type="caution">
    <text evidence="2">The sequence shown here is derived from an EMBL/GenBank/DDBJ whole genome shotgun (WGS) entry which is preliminary data.</text>
</comment>
<keyword evidence="3" id="KW-1185">Reference proteome</keyword>
<dbReference type="AlphaFoldDB" id="A0AAD4GLX4"/>
<reference evidence="2" key="2">
    <citation type="journal article" date="2020" name="Nat. Commun.">
        <title>Large-scale genome sequencing of mycorrhizal fungi provides insights into the early evolution of symbiotic traits.</title>
        <authorList>
            <person name="Miyauchi S."/>
            <person name="Kiss E."/>
            <person name="Kuo A."/>
            <person name="Drula E."/>
            <person name="Kohler A."/>
            <person name="Sanchez-Garcia M."/>
            <person name="Morin E."/>
            <person name="Andreopoulos B."/>
            <person name="Barry K.W."/>
            <person name="Bonito G."/>
            <person name="Buee M."/>
            <person name="Carver A."/>
            <person name="Chen C."/>
            <person name="Cichocki N."/>
            <person name="Clum A."/>
            <person name="Culley D."/>
            <person name="Crous P.W."/>
            <person name="Fauchery L."/>
            <person name="Girlanda M."/>
            <person name="Hayes R.D."/>
            <person name="Keri Z."/>
            <person name="LaButti K."/>
            <person name="Lipzen A."/>
            <person name="Lombard V."/>
            <person name="Magnuson J."/>
            <person name="Maillard F."/>
            <person name="Murat C."/>
            <person name="Nolan M."/>
            <person name="Ohm R.A."/>
            <person name="Pangilinan J."/>
            <person name="Pereira M.F."/>
            <person name="Perotto S."/>
            <person name="Peter M."/>
            <person name="Pfister S."/>
            <person name="Riley R."/>
            <person name="Sitrit Y."/>
            <person name="Stielow J.B."/>
            <person name="Szollosi G."/>
            <person name="Zifcakova L."/>
            <person name="Stursova M."/>
            <person name="Spatafora J.W."/>
            <person name="Tedersoo L."/>
            <person name="Vaario L.M."/>
            <person name="Yamada A."/>
            <person name="Yan M."/>
            <person name="Wang P."/>
            <person name="Xu J."/>
            <person name="Bruns T."/>
            <person name="Baldrian P."/>
            <person name="Vilgalys R."/>
            <person name="Dunand C."/>
            <person name="Henrissat B."/>
            <person name="Grigoriev I.V."/>
            <person name="Hibbett D."/>
            <person name="Nagy L.G."/>
            <person name="Martin F.M."/>
        </authorList>
    </citation>
    <scope>NUCLEOTIDE SEQUENCE</scope>
    <source>
        <strain evidence="2">BED1</strain>
    </source>
</reference>
<reference evidence="2" key="1">
    <citation type="submission" date="2019-10" db="EMBL/GenBank/DDBJ databases">
        <authorList>
            <consortium name="DOE Joint Genome Institute"/>
            <person name="Kuo A."/>
            <person name="Miyauchi S."/>
            <person name="Kiss E."/>
            <person name="Drula E."/>
            <person name="Kohler A."/>
            <person name="Sanchez-Garcia M."/>
            <person name="Andreopoulos B."/>
            <person name="Barry K.W."/>
            <person name="Bonito G."/>
            <person name="Buee M."/>
            <person name="Carver A."/>
            <person name="Chen C."/>
            <person name="Cichocki N."/>
            <person name="Clum A."/>
            <person name="Culley D."/>
            <person name="Crous P.W."/>
            <person name="Fauchery L."/>
            <person name="Girlanda M."/>
            <person name="Hayes R."/>
            <person name="Keri Z."/>
            <person name="LaButti K."/>
            <person name="Lipzen A."/>
            <person name="Lombard V."/>
            <person name="Magnuson J."/>
            <person name="Maillard F."/>
            <person name="Morin E."/>
            <person name="Murat C."/>
            <person name="Nolan M."/>
            <person name="Ohm R."/>
            <person name="Pangilinan J."/>
            <person name="Pereira M."/>
            <person name="Perotto S."/>
            <person name="Peter M."/>
            <person name="Riley R."/>
            <person name="Sitrit Y."/>
            <person name="Stielow B."/>
            <person name="Szollosi G."/>
            <person name="Zifcakova L."/>
            <person name="Stursova M."/>
            <person name="Spatafora J.W."/>
            <person name="Tedersoo L."/>
            <person name="Vaario L.-M."/>
            <person name="Yamada A."/>
            <person name="Yan M."/>
            <person name="Wang P."/>
            <person name="Xu J."/>
            <person name="Bruns T."/>
            <person name="Baldrian P."/>
            <person name="Vilgalys R."/>
            <person name="Henrissat B."/>
            <person name="Grigoriev I.V."/>
            <person name="Hibbett D."/>
            <person name="Nagy L.G."/>
            <person name="Martin F.M."/>
        </authorList>
    </citation>
    <scope>NUCLEOTIDE SEQUENCE</scope>
    <source>
        <strain evidence="2">BED1</strain>
    </source>
</reference>
<feature type="region of interest" description="Disordered" evidence="1">
    <location>
        <begin position="1"/>
        <end position="61"/>
    </location>
</feature>